<reference evidence="1" key="2">
    <citation type="submission" date="2024-07" db="EMBL/GenBank/DDBJ databases">
        <title>Two chromosome-level genome assemblies of Korean endemic species Abeliophyllum distichum and Forsythia ovata (Oleaceae).</title>
        <authorList>
            <person name="Mun J.H."/>
        </authorList>
    </citation>
    <scope>NUCLEOTIDE SEQUENCE</scope>
    <source>
        <strain evidence="1">KNKB202402200001</strain>
        <tissue evidence="1">Leaf</tissue>
    </source>
</reference>
<evidence type="ECO:0000313" key="2">
    <source>
        <dbReference type="EMBL" id="KAL2560055.1"/>
    </source>
</evidence>
<dbReference type="EMBL" id="JBFOLJ010000020">
    <property type="protein sequence ID" value="KAL2463128.1"/>
    <property type="molecule type" value="Genomic_DNA"/>
</dbReference>
<keyword evidence="3" id="KW-1185">Reference proteome</keyword>
<sequence length="104" mass="11600">MTRRNTSKTMCKNAKRIVSTIRTIPRELASDIMARVAANSFTDIANVKLSNLKCCRPKLDNTKGLEKVCSTKSTTNELCNTKQLEEILSAKFGLICLFKQVSTN</sequence>
<comment type="caution">
    <text evidence="1">The sequence shown here is derived from an EMBL/GenBank/DDBJ whole genome shotgun (WGS) entry which is preliminary data.</text>
</comment>
<evidence type="ECO:0000313" key="3">
    <source>
        <dbReference type="Proteomes" id="UP001604277"/>
    </source>
</evidence>
<gene>
    <name evidence="2" type="ORF">Fot_04794</name>
    <name evidence="1" type="ORF">Fot_54365</name>
</gene>
<dbReference type="EMBL" id="JBFOLJ010000001">
    <property type="protein sequence ID" value="KAL2560055.1"/>
    <property type="molecule type" value="Genomic_DNA"/>
</dbReference>
<protein>
    <submittedName>
        <fullName evidence="1">Uncharacterized protein</fullName>
    </submittedName>
</protein>
<evidence type="ECO:0000313" key="1">
    <source>
        <dbReference type="EMBL" id="KAL2463128.1"/>
    </source>
</evidence>
<accession>A0ABD1PGT4</accession>
<dbReference type="Proteomes" id="UP001604277">
    <property type="component" value="Unassembled WGS sequence"/>
</dbReference>
<dbReference type="AlphaFoldDB" id="A0ABD1PGT4"/>
<proteinExistence type="predicted"/>
<organism evidence="1 3">
    <name type="scientific">Forsythia ovata</name>
    <dbReference type="NCBI Taxonomy" id="205694"/>
    <lineage>
        <taxon>Eukaryota</taxon>
        <taxon>Viridiplantae</taxon>
        <taxon>Streptophyta</taxon>
        <taxon>Embryophyta</taxon>
        <taxon>Tracheophyta</taxon>
        <taxon>Spermatophyta</taxon>
        <taxon>Magnoliopsida</taxon>
        <taxon>eudicotyledons</taxon>
        <taxon>Gunneridae</taxon>
        <taxon>Pentapetalae</taxon>
        <taxon>asterids</taxon>
        <taxon>lamiids</taxon>
        <taxon>Lamiales</taxon>
        <taxon>Oleaceae</taxon>
        <taxon>Forsythieae</taxon>
        <taxon>Forsythia</taxon>
    </lineage>
</organism>
<name>A0ABD1PGT4_9LAMI</name>
<reference evidence="3" key="1">
    <citation type="submission" date="2024-07" db="EMBL/GenBank/DDBJ databases">
        <title>Two chromosome-level genome assemblies of Korean endemic species Abeliophyllum distichum and Forsythia ovata (Oleaceae).</title>
        <authorList>
            <person name="Jang H."/>
        </authorList>
    </citation>
    <scope>NUCLEOTIDE SEQUENCE [LARGE SCALE GENOMIC DNA]</scope>
</reference>